<comment type="caution">
    <text evidence="2">The sequence shown here is derived from an EMBL/GenBank/DDBJ whole genome shotgun (WGS) entry which is preliminary data.</text>
</comment>
<feature type="compositionally biased region" description="Basic and acidic residues" evidence="1">
    <location>
        <begin position="441"/>
        <end position="450"/>
    </location>
</feature>
<gene>
    <name evidence="2" type="ORF">OHK93_005394</name>
</gene>
<protein>
    <submittedName>
        <fullName evidence="2">Uncharacterized protein</fullName>
    </submittedName>
</protein>
<sequence>MGTRGLRIVRHRGRYYVYWNQYDSYPEGLGKEIVSEIQKSPKAFETWLADQRAKYDAENADLEEYLTVVRPDDSEAPAEEQEDQDPEQEYQNVRQVSCGERAPRVGSWTSKERLYDLPRFSTQSNDLYVEWVYTIDLDHQTFSVDNKAHFKLAAMPRFDWIPALGLDDQDERCLDLDQTPRHAIGAISRPVQTTSPDAEELYQKLNAKIVNPKGLAGFIPSQRHGPLLCNTLFRDYRENEVGNLEQLLGSWDVDDFAFREHAHILLCFASLSHNVALADPGKTLRQNREGYVNLVEEAGYEGPSEFVAVPGTGCHLAEHPPGAWPESTTYWFVGALIRLVPSLHTGADIQQHIVPFHRDCKTQYPGRSINGALLSIASVVLLKVYADGKLEHTKSLPLFHIANDYTVNKGVAASMMSADPAPESNVEELEPVQEETEETSDGEKKKSEGTEVKMMNWFDKLIFGGPDQDFGALTQDWKEIHKKGDAKSESKVEDTDGVADIDGLSSSVAGVTVDQTEDVKSNEQIDPVTAAGTNINEQTESQAATEELAGKHHTVESETPTSTEPSPDKDTANPLAGLSSHSSLQYTAEGFVMTRYNEDGTVMDSESYRETVRGGVPVVEKIKEGAEEQEETVDVDFGFMALAQFLDATAREELTPYSPSREGTIPIEALSLIINSLDDVESYRACLAVSRVFRDVCLENFRLDTDTLFLPNLQSRDDSAVTDNTVSQFGMMNRYDKSVRQFSLGRDKSSRGYFEPKIPKLAALIGNERDRRLFLSVDLAFNPVQPGNANDGAASDDD</sequence>
<evidence type="ECO:0000313" key="2">
    <source>
        <dbReference type="EMBL" id="MDI1493602.1"/>
    </source>
</evidence>
<feature type="region of interest" description="Disordered" evidence="1">
    <location>
        <begin position="417"/>
        <end position="450"/>
    </location>
</feature>
<accession>A0AA43QWB5</accession>
<feature type="compositionally biased region" description="Basic and acidic residues" evidence="1">
    <location>
        <begin position="482"/>
        <end position="494"/>
    </location>
</feature>
<feature type="compositionally biased region" description="Polar residues" evidence="1">
    <location>
        <begin position="531"/>
        <end position="544"/>
    </location>
</feature>
<dbReference type="EMBL" id="JAPUFD010000029">
    <property type="protein sequence ID" value="MDI1493602.1"/>
    <property type="molecule type" value="Genomic_DNA"/>
</dbReference>
<dbReference type="AlphaFoldDB" id="A0AA43QWB5"/>
<evidence type="ECO:0000313" key="3">
    <source>
        <dbReference type="Proteomes" id="UP001161017"/>
    </source>
</evidence>
<proteinExistence type="predicted"/>
<name>A0AA43QWB5_9LECA</name>
<keyword evidence="3" id="KW-1185">Reference proteome</keyword>
<feature type="compositionally biased region" description="Acidic residues" evidence="1">
    <location>
        <begin position="425"/>
        <end position="440"/>
    </location>
</feature>
<dbReference type="Proteomes" id="UP001161017">
    <property type="component" value="Unassembled WGS sequence"/>
</dbReference>
<feature type="region of interest" description="Disordered" evidence="1">
    <location>
        <begin position="72"/>
        <end position="96"/>
    </location>
</feature>
<feature type="region of interest" description="Disordered" evidence="1">
    <location>
        <begin position="482"/>
        <end position="578"/>
    </location>
</feature>
<evidence type="ECO:0000256" key="1">
    <source>
        <dbReference type="SAM" id="MobiDB-lite"/>
    </source>
</evidence>
<reference evidence="2" key="1">
    <citation type="journal article" date="2023" name="Genome Biol. Evol.">
        <title>First Whole Genome Sequence and Flow Cytometry Genome Size Data for the Lichen-Forming Fungus Ramalina farinacea (Ascomycota).</title>
        <authorList>
            <person name="Llewellyn T."/>
            <person name="Mian S."/>
            <person name="Hill R."/>
            <person name="Leitch I.J."/>
            <person name="Gaya E."/>
        </authorList>
    </citation>
    <scope>NUCLEOTIDE SEQUENCE</scope>
    <source>
        <strain evidence="2">LIQ254RAFAR</strain>
    </source>
</reference>
<organism evidence="2 3">
    <name type="scientific">Ramalina farinacea</name>
    <dbReference type="NCBI Taxonomy" id="258253"/>
    <lineage>
        <taxon>Eukaryota</taxon>
        <taxon>Fungi</taxon>
        <taxon>Dikarya</taxon>
        <taxon>Ascomycota</taxon>
        <taxon>Pezizomycotina</taxon>
        <taxon>Lecanoromycetes</taxon>
        <taxon>OSLEUM clade</taxon>
        <taxon>Lecanoromycetidae</taxon>
        <taxon>Lecanorales</taxon>
        <taxon>Lecanorineae</taxon>
        <taxon>Ramalinaceae</taxon>
        <taxon>Ramalina</taxon>
    </lineage>
</organism>
<feature type="compositionally biased region" description="Acidic residues" evidence="1">
    <location>
        <begin position="74"/>
        <end position="88"/>
    </location>
</feature>